<dbReference type="Pfam" id="PF00534">
    <property type="entry name" value="Glycos_transf_1"/>
    <property type="match status" value="1"/>
</dbReference>
<dbReference type="InterPro" id="IPR050194">
    <property type="entry name" value="Glycosyltransferase_grp1"/>
</dbReference>
<dbReference type="EMBL" id="JAPPUX010000003">
    <property type="protein sequence ID" value="MCY4727131.1"/>
    <property type="molecule type" value="Genomic_DNA"/>
</dbReference>
<feature type="domain" description="Glycosyl transferase family 1" evidence="3">
    <location>
        <begin position="177"/>
        <end position="314"/>
    </location>
</feature>
<dbReference type="Pfam" id="PF13439">
    <property type="entry name" value="Glyco_transf_4"/>
    <property type="match status" value="1"/>
</dbReference>
<dbReference type="RefSeq" id="WP_268112090.1">
    <property type="nucleotide sequence ID" value="NZ_JAPPUX010000003.1"/>
</dbReference>
<evidence type="ECO:0000259" key="4">
    <source>
        <dbReference type="Pfam" id="PF13439"/>
    </source>
</evidence>
<evidence type="ECO:0000256" key="1">
    <source>
        <dbReference type="ARBA" id="ARBA00022676"/>
    </source>
</evidence>
<protein>
    <submittedName>
        <fullName evidence="5">Glycosyltransferase family 4 protein</fullName>
    </submittedName>
</protein>
<sequence length="363" mass="40378">MRIAQVAPLYEAVPPGAYGGTERIIAALCDGLVEMGHDVTLFAPRTSETIATLEAYEDPLRERFDADELVNLAPHLHLQMMADLYARRDEFDVVHSHLDIWTFPFARLFDTPTVLTMHGRLDLDFLHDLLPRYGSVPLVSISNDQRRAVADLDLTWAATVYNGLDFSTYGDVSHDPDGYLGFVGRIAEEKGPLAAIEIARRCDLPLRVAAKVDPLDEPYYEEEVAPLMGPDVDFVGEIDEQQKPPFYAGARATLFPSDWPEPFGLVMIESMAAGTPVIALRRGSVPEVIEDGVSGFICDDVDEMVEAVRRVGDIDPDACRQRAERFSAQAMCRGYVQVYEQLTRARAADAHIPAQRQERVPTT</sequence>
<evidence type="ECO:0000256" key="2">
    <source>
        <dbReference type="ARBA" id="ARBA00022679"/>
    </source>
</evidence>
<dbReference type="InterPro" id="IPR001296">
    <property type="entry name" value="Glyco_trans_1"/>
</dbReference>
<dbReference type="SUPFAM" id="SSF53756">
    <property type="entry name" value="UDP-Glycosyltransferase/glycogen phosphorylase"/>
    <property type="match status" value="1"/>
</dbReference>
<dbReference type="InterPro" id="IPR028098">
    <property type="entry name" value="Glyco_trans_4-like_N"/>
</dbReference>
<keyword evidence="6" id="KW-1185">Reference proteome</keyword>
<evidence type="ECO:0000313" key="5">
    <source>
        <dbReference type="EMBL" id="MCY4727131.1"/>
    </source>
</evidence>
<evidence type="ECO:0000313" key="6">
    <source>
        <dbReference type="Proteomes" id="UP001074726"/>
    </source>
</evidence>
<dbReference type="CDD" id="cd03802">
    <property type="entry name" value="GT4_AviGT4-like"/>
    <property type="match status" value="1"/>
</dbReference>
<dbReference type="Proteomes" id="UP001074726">
    <property type="component" value="Unassembled WGS sequence"/>
</dbReference>
<name>A0ABT4CDS3_9ACTN</name>
<proteinExistence type="predicted"/>
<gene>
    <name evidence="5" type="ORF">NYO98_12660</name>
</gene>
<feature type="domain" description="Glycosyltransferase subfamily 4-like N-terminal" evidence="4">
    <location>
        <begin position="18"/>
        <end position="165"/>
    </location>
</feature>
<reference evidence="5" key="1">
    <citation type="submission" date="2022-08" db="EMBL/GenBank/DDBJ databases">
        <title>Genome sequencing of Nocardioides sp. STR2.</title>
        <authorList>
            <person name="So Y."/>
        </authorList>
    </citation>
    <scope>NUCLEOTIDE SEQUENCE</scope>
    <source>
        <strain evidence="5">STR2</strain>
    </source>
</reference>
<keyword evidence="1" id="KW-0328">Glycosyltransferase</keyword>
<evidence type="ECO:0000259" key="3">
    <source>
        <dbReference type="Pfam" id="PF00534"/>
    </source>
</evidence>
<dbReference type="PANTHER" id="PTHR45947">
    <property type="entry name" value="SULFOQUINOVOSYL TRANSFERASE SQD2"/>
    <property type="match status" value="1"/>
</dbReference>
<keyword evidence="2" id="KW-0808">Transferase</keyword>
<dbReference type="PANTHER" id="PTHR45947:SF13">
    <property type="entry name" value="TRANSFERASE"/>
    <property type="match status" value="1"/>
</dbReference>
<organism evidence="5 6">
    <name type="scientific">Nocardioides pini</name>
    <dbReference type="NCBI Taxonomy" id="2975053"/>
    <lineage>
        <taxon>Bacteria</taxon>
        <taxon>Bacillati</taxon>
        <taxon>Actinomycetota</taxon>
        <taxon>Actinomycetes</taxon>
        <taxon>Propionibacteriales</taxon>
        <taxon>Nocardioidaceae</taxon>
        <taxon>Nocardioides</taxon>
    </lineage>
</organism>
<accession>A0ABT4CDS3</accession>
<comment type="caution">
    <text evidence="5">The sequence shown here is derived from an EMBL/GenBank/DDBJ whole genome shotgun (WGS) entry which is preliminary data.</text>
</comment>
<dbReference type="Gene3D" id="3.40.50.2000">
    <property type="entry name" value="Glycogen Phosphorylase B"/>
    <property type="match status" value="2"/>
</dbReference>